<dbReference type="GO" id="GO:0008270">
    <property type="term" value="F:zinc ion binding"/>
    <property type="evidence" value="ECO:0007669"/>
    <property type="project" value="InterPro"/>
</dbReference>
<comment type="similarity">
    <text evidence="3 14">Belongs to the peptidase M14 family.</text>
</comment>
<dbReference type="PANTHER" id="PTHR11705:SF143">
    <property type="entry name" value="SLL0236 PROTEIN"/>
    <property type="match status" value="1"/>
</dbReference>
<dbReference type="PRINTS" id="PR00765">
    <property type="entry name" value="CRBOXYPTASEA"/>
</dbReference>
<dbReference type="Proteomes" id="UP000001593">
    <property type="component" value="Unassembled WGS sequence"/>
</dbReference>
<comment type="function">
    <text evidence="2">Extracellular metalloprotease that contributes to pathogenicity.</text>
</comment>
<dbReference type="PROSITE" id="PS52035">
    <property type="entry name" value="PEPTIDASE_M14"/>
    <property type="match status" value="1"/>
</dbReference>
<feature type="chain" id="PRO_5002713667" description="Peptidase M14 domain-containing protein" evidence="15">
    <location>
        <begin position="17"/>
        <end position="373"/>
    </location>
</feature>
<keyword evidence="11" id="KW-0482">Metalloprotease</keyword>
<evidence type="ECO:0000256" key="10">
    <source>
        <dbReference type="ARBA" id="ARBA00023026"/>
    </source>
</evidence>
<evidence type="ECO:0000256" key="14">
    <source>
        <dbReference type="PROSITE-ProRule" id="PRU01379"/>
    </source>
</evidence>
<dbReference type="PANTHER" id="PTHR11705">
    <property type="entry name" value="PROTEASE FAMILY M14 CARBOXYPEPTIDASE A,B"/>
    <property type="match status" value="1"/>
</dbReference>
<dbReference type="PhylomeDB" id="A7RNH8"/>
<dbReference type="Gene3D" id="3.40.630.10">
    <property type="entry name" value="Zn peptidases"/>
    <property type="match status" value="2"/>
</dbReference>
<keyword evidence="5" id="KW-0645">Protease</keyword>
<evidence type="ECO:0000256" key="5">
    <source>
        <dbReference type="ARBA" id="ARBA00022670"/>
    </source>
</evidence>
<dbReference type="OMA" id="STIVEWM"/>
<dbReference type="GO" id="GO:0005615">
    <property type="term" value="C:extracellular space"/>
    <property type="evidence" value="ECO:0000318"/>
    <property type="project" value="GO_Central"/>
</dbReference>
<dbReference type="InterPro" id="IPR036990">
    <property type="entry name" value="M14A-like_propep"/>
</dbReference>
<evidence type="ECO:0000313" key="17">
    <source>
        <dbReference type="EMBL" id="EDO46924.1"/>
    </source>
</evidence>
<dbReference type="Pfam" id="PF00246">
    <property type="entry name" value="Peptidase_M14"/>
    <property type="match status" value="1"/>
</dbReference>
<dbReference type="SMART" id="SM00631">
    <property type="entry name" value="Zn_pept"/>
    <property type="match status" value="1"/>
</dbReference>
<evidence type="ECO:0000256" key="4">
    <source>
        <dbReference type="ARBA" id="ARBA00022645"/>
    </source>
</evidence>
<dbReference type="GO" id="GO:0004181">
    <property type="term" value="F:metallocarboxypeptidase activity"/>
    <property type="evidence" value="ECO:0000318"/>
    <property type="project" value="GO_Central"/>
</dbReference>
<dbReference type="HOGENOM" id="CLU_019326_0_0_1"/>
<reference evidence="17 18" key="1">
    <citation type="journal article" date="2007" name="Science">
        <title>Sea anemone genome reveals ancestral eumetazoan gene repertoire and genomic organization.</title>
        <authorList>
            <person name="Putnam N.H."/>
            <person name="Srivastava M."/>
            <person name="Hellsten U."/>
            <person name="Dirks B."/>
            <person name="Chapman J."/>
            <person name="Salamov A."/>
            <person name="Terry A."/>
            <person name="Shapiro H."/>
            <person name="Lindquist E."/>
            <person name="Kapitonov V.V."/>
            <person name="Jurka J."/>
            <person name="Genikhovich G."/>
            <person name="Grigoriev I.V."/>
            <person name="Lucas S.M."/>
            <person name="Steele R.E."/>
            <person name="Finnerty J.R."/>
            <person name="Technau U."/>
            <person name="Martindale M.Q."/>
            <person name="Rokhsar D.S."/>
        </authorList>
    </citation>
    <scope>NUCLEOTIDE SEQUENCE [LARGE SCALE GENOMIC DNA]</scope>
    <source>
        <strain evidence="18">CH2 X CH6</strain>
    </source>
</reference>
<evidence type="ECO:0000256" key="2">
    <source>
        <dbReference type="ARBA" id="ARBA00003091"/>
    </source>
</evidence>
<dbReference type="CDD" id="cd03860">
    <property type="entry name" value="M14_CP_A-B_like"/>
    <property type="match status" value="1"/>
</dbReference>
<evidence type="ECO:0000256" key="13">
    <source>
        <dbReference type="ARBA" id="ARBA00023157"/>
    </source>
</evidence>
<evidence type="ECO:0000256" key="8">
    <source>
        <dbReference type="ARBA" id="ARBA00022801"/>
    </source>
</evidence>
<evidence type="ECO:0000313" key="18">
    <source>
        <dbReference type="Proteomes" id="UP000001593"/>
    </source>
</evidence>
<evidence type="ECO:0000256" key="3">
    <source>
        <dbReference type="ARBA" id="ARBA00005988"/>
    </source>
</evidence>
<dbReference type="PROSITE" id="PS51257">
    <property type="entry name" value="PROKAR_LIPOPROTEIN"/>
    <property type="match status" value="1"/>
</dbReference>
<dbReference type="FunFam" id="3.30.70.340:FF:000001">
    <property type="entry name" value="Carboxypeptidase A5"/>
    <property type="match status" value="1"/>
</dbReference>
<dbReference type="Gene3D" id="3.30.70.340">
    <property type="entry name" value="Metallocarboxypeptidase-like"/>
    <property type="match status" value="1"/>
</dbReference>
<dbReference type="EMBL" id="DS469523">
    <property type="protein sequence ID" value="EDO46924.1"/>
    <property type="molecule type" value="Genomic_DNA"/>
</dbReference>
<keyword evidence="18" id="KW-1185">Reference proteome</keyword>
<dbReference type="FunFam" id="3.40.630.10:FF:000076">
    <property type="entry name" value="Carboxypeptidase B2"/>
    <property type="match status" value="1"/>
</dbReference>
<keyword evidence="13" id="KW-1015">Disulfide bond</keyword>
<evidence type="ECO:0000256" key="9">
    <source>
        <dbReference type="ARBA" id="ARBA00022833"/>
    </source>
</evidence>
<name>A7RNH8_NEMVE</name>
<dbReference type="SUPFAM" id="SSF53187">
    <property type="entry name" value="Zn-dependent exopeptidases"/>
    <property type="match status" value="1"/>
</dbReference>
<dbReference type="InParanoid" id="A7RNH8"/>
<evidence type="ECO:0000256" key="1">
    <source>
        <dbReference type="ARBA" id="ARBA00001947"/>
    </source>
</evidence>
<evidence type="ECO:0000256" key="15">
    <source>
        <dbReference type="SAM" id="SignalP"/>
    </source>
</evidence>
<protein>
    <recommendedName>
        <fullName evidence="16">Peptidase M14 domain-containing protein</fullName>
    </recommendedName>
</protein>
<evidence type="ECO:0000256" key="12">
    <source>
        <dbReference type="ARBA" id="ARBA00023145"/>
    </source>
</evidence>
<feature type="active site" description="Proton donor/acceptor" evidence="14">
    <location>
        <position position="338"/>
    </location>
</feature>
<dbReference type="InterPro" id="IPR003146">
    <property type="entry name" value="M14A_act_pep"/>
</dbReference>
<keyword evidence="10" id="KW-0843">Virulence</keyword>
<comment type="cofactor">
    <cofactor evidence="1">
        <name>Zn(2+)</name>
        <dbReference type="ChEBI" id="CHEBI:29105"/>
    </cofactor>
</comment>
<evidence type="ECO:0000259" key="16">
    <source>
        <dbReference type="PROSITE" id="PS52035"/>
    </source>
</evidence>
<dbReference type="GO" id="GO:0006508">
    <property type="term" value="P:proteolysis"/>
    <property type="evidence" value="ECO:0000318"/>
    <property type="project" value="GO_Central"/>
</dbReference>
<dbReference type="SUPFAM" id="SSF54897">
    <property type="entry name" value="Protease propeptides/inhibitors"/>
    <property type="match status" value="1"/>
</dbReference>
<keyword evidence="12" id="KW-0865">Zymogen</keyword>
<dbReference type="eggNOG" id="KOG2650">
    <property type="taxonomic scope" value="Eukaryota"/>
</dbReference>
<sequence>MRVSVTFLVLLAGVLACNGNDYQGHKLYRVVPRDQAQVDFLDDLLKTDGELDFWAFPVAPMKNVDIHVSPDKRQAFEELLEASDMEFKIVVQDFSSMLAQEKVSARSGGFDSDYHSLSEIHAEILALAKAYSSVASNFSLGKSYENRDQLAIKILETGDSDSDVTDMLDNYEWVILPVLNVDGYEYTRTKDRMWRKTRTPGTKCVGVDPNRNFNYRFGVTGTSNNECSQIYRGKQAFSEKVTYNVAKFLYENRHRLKGYIDFHAYSQMFLSPWGYTDAKPSNYTEHMKAMTAAVNALQAVHGTRYVFGPASTTIYPTAGDTTDWTYGVLGCVHSYCVELRPTGNPPGFILPPAQIIPTGQETFAALKALVRNM</sequence>
<proteinExistence type="inferred from homology"/>
<evidence type="ECO:0000256" key="7">
    <source>
        <dbReference type="ARBA" id="ARBA00022729"/>
    </source>
</evidence>
<organism evidence="17 18">
    <name type="scientific">Nematostella vectensis</name>
    <name type="common">Starlet sea anemone</name>
    <dbReference type="NCBI Taxonomy" id="45351"/>
    <lineage>
        <taxon>Eukaryota</taxon>
        <taxon>Metazoa</taxon>
        <taxon>Cnidaria</taxon>
        <taxon>Anthozoa</taxon>
        <taxon>Hexacorallia</taxon>
        <taxon>Actiniaria</taxon>
        <taxon>Edwardsiidae</taxon>
        <taxon>Nematostella</taxon>
    </lineage>
</organism>
<dbReference type="AlphaFoldDB" id="A7RNH8"/>
<evidence type="ECO:0000256" key="11">
    <source>
        <dbReference type="ARBA" id="ARBA00023049"/>
    </source>
</evidence>
<accession>A7RNH8</accession>
<keyword evidence="9" id="KW-0862">Zinc</keyword>
<dbReference type="InterPro" id="IPR000834">
    <property type="entry name" value="Peptidase_M14"/>
</dbReference>
<keyword evidence="4" id="KW-0121">Carboxypeptidase</keyword>
<keyword evidence="7 15" id="KW-0732">Signal</keyword>
<gene>
    <name evidence="17" type="ORF">NEMVEDRAFT_v1g199717</name>
</gene>
<evidence type="ECO:0000256" key="6">
    <source>
        <dbReference type="ARBA" id="ARBA00022723"/>
    </source>
</evidence>
<keyword evidence="6" id="KW-0479">Metal-binding</keyword>
<keyword evidence="8" id="KW-0378">Hydrolase</keyword>
<feature type="domain" description="Peptidase M14" evidence="16">
    <location>
        <begin position="72"/>
        <end position="373"/>
    </location>
</feature>
<feature type="signal peptide" evidence="15">
    <location>
        <begin position="1"/>
        <end position="16"/>
    </location>
</feature>
<dbReference type="Pfam" id="PF02244">
    <property type="entry name" value="Propep_M14"/>
    <property type="match status" value="1"/>
</dbReference>